<gene>
    <name evidence="2" type="ORF">JMJ35_000827</name>
</gene>
<evidence type="ECO:0000313" key="2">
    <source>
        <dbReference type="EMBL" id="KAK0516224.1"/>
    </source>
</evidence>
<dbReference type="CDD" id="cd03507">
    <property type="entry name" value="Delta12-FADS-like"/>
    <property type="match status" value="1"/>
</dbReference>
<dbReference type="PANTHER" id="PTHR32100">
    <property type="entry name" value="OMEGA-6 FATTY ACID DESATURASE, CHLOROPLASTIC"/>
    <property type="match status" value="1"/>
</dbReference>
<dbReference type="GO" id="GO:0016491">
    <property type="term" value="F:oxidoreductase activity"/>
    <property type="evidence" value="ECO:0007669"/>
    <property type="project" value="InterPro"/>
</dbReference>
<comment type="caution">
    <text evidence="2">The sequence shown here is derived from an EMBL/GenBank/DDBJ whole genome shotgun (WGS) entry which is preliminary data.</text>
</comment>
<keyword evidence="3" id="KW-1185">Reference proteome</keyword>
<dbReference type="Proteomes" id="UP001166286">
    <property type="component" value="Unassembled WGS sequence"/>
</dbReference>
<accession>A0AA39V7F0</accession>
<name>A0AA39V7F0_9LECA</name>
<sequence length="434" mass="49199">MSSTMTTTMTSITEVPIENLEANYTSHPAELVKGGEVNSKYTTQDLRNAIPDYCFKPSYFWSFFYLIRDLIVSSSLMYGAYTYIPQIEVPLARYIAWAAYGYVQGQQMTGLWVIGHECGHGGFSTNDYLNDTMGWILHSTLLTPYFSWQSSHRRHHIYANNLAKDHNYVPPQKGKYATLMGVDLEHLEDMAEDSPIYTFARIILQQLVGFPWYLTANITATQGSLANKNPPSKYPLGNSHFLPTSALFRPEEWHLILASDIGIGLTAAGLWYASTIVGSEAVLLLYVMPYLWVNHWIVAITYLHHTHPDVPKYEPEAWTFLKGATATIDRNLGFGGKHLMHNIADFHVIHHIFSRIPQYYAEEATKAIMPLLGDSYHADKQRSFWGCMWESFTQCQYVVPDNPAAKPENRAMYYKGGPSPPIEISMGRAGLKLE</sequence>
<dbReference type="InterPro" id="IPR005804">
    <property type="entry name" value="FA_desaturase_dom"/>
</dbReference>
<reference evidence="2" key="1">
    <citation type="submission" date="2023-03" db="EMBL/GenBank/DDBJ databases">
        <title>Complete genome of Cladonia borealis.</title>
        <authorList>
            <person name="Park H."/>
        </authorList>
    </citation>
    <scope>NUCLEOTIDE SEQUENCE</scope>
    <source>
        <strain evidence="2">ANT050790</strain>
    </source>
</reference>
<organism evidence="2 3">
    <name type="scientific">Cladonia borealis</name>
    <dbReference type="NCBI Taxonomy" id="184061"/>
    <lineage>
        <taxon>Eukaryota</taxon>
        <taxon>Fungi</taxon>
        <taxon>Dikarya</taxon>
        <taxon>Ascomycota</taxon>
        <taxon>Pezizomycotina</taxon>
        <taxon>Lecanoromycetes</taxon>
        <taxon>OSLEUM clade</taxon>
        <taxon>Lecanoromycetidae</taxon>
        <taxon>Lecanorales</taxon>
        <taxon>Lecanorineae</taxon>
        <taxon>Cladoniaceae</taxon>
        <taxon>Cladonia</taxon>
    </lineage>
</organism>
<proteinExistence type="predicted"/>
<feature type="domain" description="Fatty acid desaturase" evidence="1">
    <location>
        <begin position="97"/>
        <end position="378"/>
    </location>
</feature>
<dbReference type="AlphaFoldDB" id="A0AA39V7F0"/>
<evidence type="ECO:0000259" key="1">
    <source>
        <dbReference type="Pfam" id="PF00487"/>
    </source>
</evidence>
<evidence type="ECO:0000313" key="3">
    <source>
        <dbReference type="Proteomes" id="UP001166286"/>
    </source>
</evidence>
<dbReference type="EMBL" id="JAFEKC020000002">
    <property type="protein sequence ID" value="KAK0516224.1"/>
    <property type="molecule type" value="Genomic_DNA"/>
</dbReference>
<dbReference type="Pfam" id="PF00487">
    <property type="entry name" value="FA_desaturase"/>
    <property type="match status" value="1"/>
</dbReference>
<protein>
    <recommendedName>
        <fullName evidence="1">Fatty acid desaturase domain-containing protein</fullName>
    </recommendedName>
</protein>
<dbReference type="InterPro" id="IPR012171">
    <property type="entry name" value="Fatty_acid_desaturase"/>
</dbReference>
<dbReference type="GO" id="GO:0006629">
    <property type="term" value="P:lipid metabolic process"/>
    <property type="evidence" value="ECO:0007669"/>
    <property type="project" value="InterPro"/>
</dbReference>